<protein>
    <submittedName>
        <fullName evidence="2">Uncharacterized protein</fullName>
    </submittedName>
</protein>
<dbReference type="InterPro" id="IPR013785">
    <property type="entry name" value="Aldolase_TIM"/>
</dbReference>
<dbReference type="SUPFAM" id="SSF51569">
    <property type="entry name" value="Aldolase"/>
    <property type="match status" value="1"/>
</dbReference>
<dbReference type="GO" id="GO:0008840">
    <property type="term" value="F:4-hydroxy-tetrahydrodipicolinate synthase activity"/>
    <property type="evidence" value="ECO:0007669"/>
    <property type="project" value="TreeGrafter"/>
</dbReference>
<dbReference type="PANTHER" id="PTHR12128">
    <property type="entry name" value="DIHYDRODIPICOLINATE SYNTHASE"/>
    <property type="match status" value="1"/>
</dbReference>
<dbReference type="Proteomes" id="UP001160390">
    <property type="component" value="Unassembled WGS sequence"/>
</dbReference>
<dbReference type="Gene3D" id="3.20.20.70">
    <property type="entry name" value="Aldolase class I"/>
    <property type="match status" value="1"/>
</dbReference>
<evidence type="ECO:0000313" key="2">
    <source>
        <dbReference type="EMBL" id="CAI6080165.1"/>
    </source>
</evidence>
<name>A0AA35PZU1_9HYPO</name>
<keyword evidence="1" id="KW-0456">Lyase</keyword>
<dbReference type="InterPro" id="IPR002220">
    <property type="entry name" value="DapA-like"/>
</dbReference>
<evidence type="ECO:0000256" key="1">
    <source>
        <dbReference type="ARBA" id="ARBA00023239"/>
    </source>
</evidence>
<dbReference type="EMBL" id="CABFNP030000704">
    <property type="protein sequence ID" value="CAI6080165.1"/>
    <property type="molecule type" value="Genomic_DNA"/>
</dbReference>
<evidence type="ECO:0000313" key="3">
    <source>
        <dbReference type="Proteomes" id="UP001160390"/>
    </source>
</evidence>
<accession>A0AA35PZU1</accession>
<gene>
    <name evidence="2" type="ORF">CCHLO57077_00012887</name>
</gene>
<dbReference type="PANTHER" id="PTHR12128:SF66">
    <property type="entry name" value="4-HYDROXY-2-OXOGLUTARATE ALDOLASE, MITOCHONDRIAL"/>
    <property type="match status" value="1"/>
</dbReference>
<proteinExistence type="predicted"/>
<keyword evidence="3" id="KW-1185">Reference proteome</keyword>
<sequence length="138" mass="14965">MGSNGEALHLLIKARSAIIRQTRSCLDGIGKTEAPIIAGCSDQSCRGTVHLCRKAALAGSDYALVLPPSYFRDGMSLDVNERFFIAVTQGFIDAELALLIIMTPTLTSLAWKRRATTSRGSSVIAERMPFLDVLVQHT</sequence>
<dbReference type="AlphaFoldDB" id="A0AA35PZU1"/>
<reference evidence="2" key="1">
    <citation type="submission" date="2023-01" db="EMBL/GenBank/DDBJ databases">
        <authorList>
            <person name="Piombo E."/>
        </authorList>
    </citation>
    <scope>NUCLEOTIDE SEQUENCE</scope>
</reference>
<organism evidence="2 3">
    <name type="scientific">Clonostachys chloroleuca</name>
    <dbReference type="NCBI Taxonomy" id="1926264"/>
    <lineage>
        <taxon>Eukaryota</taxon>
        <taxon>Fungi</taxon>
        <taxon>Dikarya</taxon>
        <taxon>Ascomycota</taxon>
        <taxon>Pezizomycotina</taxon>
        <taxon>Sordariomycetes</taxon>
        <taxon>Hypocreomycetidae</taxon>
        <taxon>Hypocreales</taxon>
        <taxon>Bionectriaceae</taxon>
        <taxon>Clonostachys</taxon>
    </lineage>
</organism>
<comment type="caution">
    <text evidence="2">The sequence shown here is derived from an EMBL/GenBank/DDBJ whole genome shotgun (WGS) entry which is preliminary data.</text>
</comment>